<sequence length="129" mass="15333">MTKDNKKKNHLTLVFVYLSLIVFTCKFDRWVANDKTILFLPGLYCFYNFDKFTIKESSTSALCPDIKDFAYEPEYHMFYFEPAESAWIFFPKIHALDKKKIIAYGLSPVFAVIFFLLAYFSWAKFIDRK</sequence>
<protein>
    <submittedName>
        <fullName evidence="2">Uncharacterized protein</fullName>
    </submittedName>
</protein>
<dbReference type="EMBL" id="QHCT01000001">
    <property type="protein sequence ID" value="RHX93007.1"/>
    <property type="molecule type" value="Genomic_DNA"/>
</dbReference>
<comment type="caution">
    <text evidence="2">The sequence shown here is derived from an EMBL/GenBank/DDBJ whole genome shotgun (WGS) entry which is preliminary data.</text>
</comment>
<feature type="transmembrane region" description="Helical" evidence="1">
    <location>
        <begin position="101"/>
        <end position="122"/>
    </location>
</feature>
<keyword evidence="1" id="KW-0812">Transmembrane</keyword>
<gene>
    <name evidence="2" type="ORF">DLM75_07600</name>
</gene>
<feature type="transmembrane region" description="Helical" evidence="1">
    <location>
        <begin position="12"/>
        <end position="32"/>
    </location>
</feature>
<dbReference type="OrthoDB" id="9871762at2"/>
<evidence type="ECO:0000313" key="3">
    <source>
        <dbReference type="Proteomes" id="UP000265798"/>
    </source>
</evidence>
<evidence type="ECO:0000313" key="2">
    <source>
        <dbReference type="EMBL" id="RHX93007.1"/>
    </source>
</evidence>
<keyword evidence="1" id="KW-0472">Membrane</keyword>
<name>A0A396ZGX2_9LEPT</name>
<accession>A0A396ZGX2</accession>
<dbReference type="RefSeq" id="WP_118967803.1">
    <property type="nucleotide sequence ID" value="NZ_QHCT01000001.1"/>
</dbReference>
<reference evidence="3" key="1">
    <citation type="submission" date="2018-05" db="EMBL/GenBank/DDBJ databases">
        <title>Leptospira yasudae sp. nov. and Leptospira stimsonii sp. nov., two pathogenic species of the genus Leptospira isolated from environmental sources.</title>
        <authorList>
            <person name="Casanovas-Massana A."/>
            <person name="Hamond C."/>
            <person name="Santos L.A."/>
            <person name="Hacker K.P."/>
            <person name="Balassiano I."/>
            <person name="Medeiros M.A."/>
            <person name="Reis M.G."/>
            <person name="Ko A.I."/>
            <person name="Wunder E.A."/>
        </authorList>
    </citation>
    <scope>NUCLEOTIDE SEQUENCE [LARGE SCALE GENOMIC DNA]</scope>
    <source>
        <strain evidence="3">Yale</strain>
    </source>
</reference>
<proteinExistence type="predicted"/>
<keyword evidence="1" id="KW-1133">Transmembrane helix</keyword>
<evidence type="ECO:0000256" key="1">
    <source>
        <dbReference type="SAM" id="Phobius"/>
    </source>
</evidence>
<dbReference type="AlphaFoldDB" id="A0A396ZGX2"/>
<organism evidence="2 3">
    <name type="scientific">Leptospira stimsonii</name>
    <dbReference type="NCBI Taxonomy" id="2202203"/>
    <lineage>
        <taxon>Bacteria</taxon>
        <taxon>Pseudomonadati</taxon>
        <taxon>Spirochaetota</taxon>
        <taxon>Spirochaetia</taxon>
        <taxon>Leptospirales</taxon>
        <taxon>Leptospiraceae</taxon>
        <taxon>Leptospira</taxon>
    </lineage>
</organism>
<dbReference type="Proteomes" id="UP000265798">
    <property type="component" value="Unassembled WGS sequence"/>
</dbReference>